<name>F4S2V6_MELLP</name>
<dbReference type="EMBL" id="GL883141">
    <property type="protein sequence ID" value="EGG01009.1"/>
    <property type="molecule type" value="Genomic_DNA"/>
</dbReference>
<accession>F4S2V6</accession>
<evidence type="ECO:0000313" key="2">
    <source>
        <dbReference type="EMBL" id="EGG01009.1"/>
    </source>
</evidence>
<dbReference type="Proteomes" id="UP000001072">
    <property type="component" value="Unassembled WGS sequence"/>
</dbReference>
<feature type="region of interest" description="Disordered" evidence="1">
    <location>
        <begin position="192"/>
        <end position="233"/>
    </location>
</feature>
<dbReference type="RefSeq" id="XP_007415609.1">
    <property type="nucleotide sequence ID" value="XM_007415547.1"/>
</dbReference>
<keyword evidence="3" id="KW-1185">Reference proteome</keyword>
<protein>
    <submittedName>
        <fullName evidence="2">Uncharacterized protein</fullName>
    </submittedName>
</protein>
<sequence>MNFMTTKQTKTTSCHLDTIPYVGLPIPSKWRLTSAGWSKRFDLMVKYHQGMYDTLPSQKDHPIAPRLIAHKAVVLEIQLERQGGWLPAFRYNIAQRQNVWEHRLPDGRISDVGTGNQILVTQALRDLEMAKDELFNDNPYAIGFTRQNMSPIDGHIYPEHASWDNFNIPNKLKLEGTGGRLMSAFNPLQSFSQNKNSFQAGPSQGRGGFRGGKGSGVGGRGNGRGSHFNGPRRPYLRPQFNWYQPSLYHQNNPGNGYTLFNQNNQFQAFRPAIGPGSFQPQPKQLLLENSSGGGEKGKGPANGNKCDPMTS</sequence>
<reference evidence="3" key="1">
    <citation type="journal article" date="2011" name="Proc. Natl. Acad. Sci. U.S.A.">
        <title>Obligate biotrophy features unraveled by the genomic analysis of rust fungi.</title>
        <authorList>
            <person name="Duplessis S."/>
            <person name="Cuomo C.A."/>
            <person name="Lin Y.-C."/>
            <person name="Aerts A."/>
            <person name="Tisserant E."/>
            <person name="Veneault-Fourrey C."/>
            <person name="Joly D.L."/>
            <person name="Hacquard S."/>
            <person name="Amselem J."/>
            <person name="Cantarel B.L."/>
            <person name="Chiu R."/>
            <person name="Coutinho P.M."/>
            <person name="Feau N."/>
            <person name="Field M."/>
            <person name="Frey P."/>
            <person name="Gelhaye E."/>
            <person name="Goldberg J."/>
            <person name="Grabherr M.G."/>
            <person name="Kodira C.D."/>
            <person name="Kohler A."/>
            <person name="Kuees U."/>
            <person name="Lindquist E.A."/>
            <person name="Lucas S.M."/>
            <person name="Mago R."/>
            <person name="Mauceli E."/>
            <person name="Morin E."/>
            <person name="Murat C."/>
            <person name="Pangilinan J.L."/>
            <person name="Park R."/>
            <person name="Pearson M."/>
            <person name="Quesneville H."/>
            <person name="Rouhier N."/>
            <person name="Sakthikumar S."/>
            <person name="Salamov A.A."/>
            <person name="Schmutz J."/>
            <person name="Selles B."/>
            <person name="Shapiro H."/>
            <person name="Tanguay P."/>
            <person name="Tuskan G.A."/>
            <person name="Henrissat B."/>
            <person name="Van de Peer Y."/>
            <person name="Rouze P."/>
            <person name="Ellis J.G."/>
            <person name="Dodds P.N."/>
            <person name="Schein J.E."/>
            <person name="Zhong S."/>
            <person name="Hamelin R.C."/>
            <person name="Grigoriev I.V."/>
            <person name="Szabo L.J."/>
            <person name="Martin F."/>
        </authorList>
    </citation>
    <scope>NUCLEOTIDE SEQUENCE [LARGE SCALE GENOMIC DNA]</scope>
    <source>
        <strain evidence="3">98AG31 / pathotype 3-4-7</strain>
    </source>
</reference>
<organism evidence="3">
    <name type="scientific">Melampsora larici-populina (strain 98AG31 / pathotype 3-4-7)</name>
    <name type="common">Poplar leaf rust fungus</name>
    <dbReference type="NCBI Taxonomy" id="747676"/>
    <lineage>
        <taxon>Eukaryota</taxon>
        <taxon>Fungi</taxon>
        <taxon>Dikarya</taxon>
        <taxon>Basidiomycota</taxon>
        <taxon>Pucciniomycotina</taxon>
        <taxon>Pucciniomycetes</taxon>
        <taxon>Pucciniales</taxon>
        <taxon>Melampsoraceae</taxon>
        <taxon>Melampsora</taxon>
    </lineage>
</organism>
<feature type="region of interest" description="Disordered" evidence="1">
    <location>
        <begin position="270"/>
        <end position="311"/>
    </location>
</feature>
<dbReference type="KEGG" id="mlr:MELLADRAFT_92727"/>
<evidence type="ECO:0000313" key="3">
    <source>
        <dbReference type="Proteomes" id="UP000001072"/>
    </source>
</evidence>
<proteinExistence type="predicted"/>
<dbReference type="GeneID" id="18936346"/>
<dbReference type="VEuPathDB" id="FungiDB:MELLADRAFT_92727"/>
<feature type="compositionally biased region" description="Gly residues" evidence="1">
    <location>
        <begin position="204"/>
        <end position="224"/>
    </location>
</feature>
<dbReference type="HOGENOM" id="CLU_844882_0_0_1"/>
<gene>
    <name evidence="2" type="ORF">MELLADRAFT_92727</name>
</gene>
<dbReference type="InParanoid" id="F4S2V6"/>
<evidence type="ECO:0000256" key="1">
    <source>
        <dbReference type="SAM" id="MobiDB-lite"/>
    </source>
</evidence>
<dbReference type="AlphaFoldDB" id="F4S2V6"/>